<evidence type="ECO:0000313" key="1">
    <source>
        <dbReference type="EMBL" id="GBP49653.1"/>
    </source>
</evidence>
<comment type="caution">
    <text evidence="1">The sequence shown here is derived from an EMBL/GenBank/DDBJ whole genome shotgun (WGS) entry which is preliminary data.</text>
</comment>
<dbReference type="Proteomes" id="UP000299102">
    <property type="component" value="Unassembled WGS sequence"/>
</dbReference>
<gene>
    <name evidence="1" type="ORF">EVAR_33286_1</name>
</gene>
<accession>A0A4C1WEY1</accession>
<reference evidence="1 2" key="1">
    <citation type="journal article" date="2019" name="Commun. Biol.">
        <title>The bagworm genome reveals a unique fibroin gene that provides high tensile strength.</title>
        <authorList>
            <person name="Kono N."/>
            <person name="Nakamura H."/>
            <person name="Ohtoshi R."/>
            <person name="Tomita M."/>
            <person name="Numata K."/>
            <person name="Arakawa K."/>
        </authorList>
    </citation>
    <scope>NUCLEOTIDE SEQUENCE [LARGE SCALE GENOMIC DNA]</scope>
</reference>
<evidence type="ECO:0000313" key="2">
    <source>
        <dbReference type="Proteomes" id="UP000299102"/>
    </source>
</evidence>
<keyword evidence="2" id="KW-1185">Reference proteome</keyword>
<sequence length="110" mass="12257">MWTALQDAHLFLKGDVVMFYLVNTANEMVEAGSEEKRDRPGAAGRRGETTQYALYIANMSGSVAQQNPYLLQARRKELRSNKSRGLMPAVPGVIHQSALAVRRARVALRQ</sequence>
<dbReference type="EMBL" id="BGZK01000550">
    <property type="protein sequence ID" value="GBP49653.1"/>
    <property type="molecule type" value="Genomic_DNA"/>
</dbReference>
<protein>
    <submittedName>
        <fullName evidence="1">Uncharacterized protein</fullName>
    </submittedName>
</protein>
<dbReference type="AlphaFoldDB" id="A0A4C1WEY1"/>
<organism evidence="1 2">
    <name type="scientific">Eumeta variegata</name>
    <name type="common">Bagworm moth</name>
    <name type="synonym">Eumeta japonica</name>
    <dbReference type="NCBI Taxonomy" id="151549"/>
    <lineage>
        <taxon>Eukaryota</taxon>
        <taxon>Metazoa</taxon>
        <taxon>Ecdysozoa</taxon>
        <taxon>Arthropoda</taxon>
        <taxon>Hexapoda</taxon>
        <taxon>Insecta</taxon>
        <taxon>Pterygota</taxon>
        <taxon>Neoptera</taxon>
        <taxon>Endopterygota</taxon>
        <taxon>Lepidoptera</taxon>
        <taxon>Glossata</taxon>
        <taxon>Ditrysia</taxon>
        <taxon>Tineoidea</taxon>
        <taxon>Psychidae</taxon>
        <taxon>Oiketicinae</taxon>
        <taxon>Eumeta</taxon>
    </lineage>
</organism>
<proteinExistence type="predicted"/>
<name>A0A4C1WEY1_EUMVA</name>